<protein>
    <recommendedName>
        <fullName evidence="1">SIS domain-containing protein</fullName>
    </recommendedName>
</protein>
<name>A0A382UL22_9ZZZZ</name>
<organism evidence="2">
    <name type="scientific">marine metagenome</name>
    <dbReference type="NCBI Taxonomy" id="408172"/>
    <lineage>
        <taxon>unclassified sequences</taxon>
        <taxon>metagenomes</taxon>
        <taxon>ecological metagenomes</taxon>
    </lineage>
</organism>
<evidence type="ECO:0000259" key="1">
    <source>
        <dbReference type="Pfam" id="PF13580"/>
    </source>
</evidence>
<dbReference type="SUPFAM" id="SSF53697">
    <property type="entry name" value="SIS domain"/>
    <property type="match status" value="1"/>
</dbReference>
<evidence type="ECO:0000313" key="2">
    <source>
        <dbReference type="EMBL" id="SVD34910.1"/>
    </source>
</evidence>
<dbReference type="InterPro" id="IPR046348">
    <property type="entry name" value="SIS_dom_sf"/>
</dbReference>
<reference evidence="2" key="1">
    <citation type="submission" date="2018-05" db="EMBL/GenBank/DDBJ databases">
        <authorList>
            <person name="Lanie J.A."/>
            <person name="Ng W.-L."/>
            <person name="Kazmierczak K.M."/>
            <person name="Andrzejewski T.M."/>
            <person name="Davidsen T.M."/>
            <person name="Wayne K.J."/>
            <person name="Tettelin H."/>
            <person name="Glass J.I."/>
            <person name="Rusch D."/>
            <person name="Podicherti R."/>
            <person name="Tsui H.-C.T."/>
            <person name="Winkler M.E."/>
        </authorList>
    </citation>
    <scope>NUCLEOTIDE SEQUENCE</scope>
</reference>
<sequence length="65" mass="6955">MVDSNFIDEINAIFDDSIDVITKSKNLSEKINESVIKIISCLKNNGKVVLFGNGGSAADAQHMAA</sequence>
<dbReference type="GO" id="GO:0097367">
    <property type="term" value="F:carbohydrate derivative binding"/>
    <property type="evidence" value="ECO:0007669"/>
    <property type="project" value="InterPro"/>
</dbReference>
<feature type="domain" description="SIS" evidence="1">
    <location>
        <begin position="20"/>
        <end position="65"/>
    </location>
</feature>
<dbReference type="AlphaFoldDB" id="A0A382UL22"/>
<gene>
    <name evidence="2" type="ORF">METZ01_LOCUS387764</name>
</gene>
<feature type="non-terminal residue" evidence="2">
    <location>
        <position position="65"/>
    </location>
</feature>
<dbReference type="EMBL" id="UINC01145031">
    <property type="protein sequence ID" value="SVD34910.1"/>
    <property type="molecule type" value="Genomic_DNA"/>
</dbReference>
<dbReference type="GO" id="GO:1901135">
    <property type="term" value="P:carbohydrate derivative metabolic process"/>
    <property type="evidence" value="ECO:0007669"/>
    <property type="project" value="InterPro"/>
</dbReference>
<accession>A0A382UL22</accession>
<dbReference type="Pfam" id="PF13580">
    <property type="entry name" value="SIS_2"/>
    <property type="match status" value="1"/>
</dbReference>
<dbReference type="Gene3D" id="3.40.50.10490">
    <property type="entry name" value="Glucose-6-phosphate isomerase like protein, domain 1"/>
    <property type="match status" value="1"/>
</dbReference>
<dbReference type="InterPro" id="IPR001347">
    <property type="entry name" value="SIS_dom"/>
</dbReference>
<proteinExistence type="predicted"/>